<evidence type="ECO:0000256" key="9">
    <source>
        <dbReference type="ARBA" id="ARBA00069454"/>
    </source>
</evidence>
<dbReference type="PROSITE" id="PS51640">
    <property type="entry name" value="MRG"/>
    <property type="match status" value="1"/>
</dbReference>
<evidence type="ECO:0000256" key="6">
    <source>
        <dbReference type="ARBA" id="ARBA00023015"/>
    </source>
</evidence>
<evidence type="ECO:0000313" key="13">
    <source>
        <dbReference type="EMBL" id="NOV49035.1"/>
    </source>
</evidence>
<dbReference type="AlphaFoldDB" id="A0A6M2DRT6"/>
<name>A0A6M2DRT6_XENCH</name>
<evidence type="ECO:0000256" key="5">
    <source>
        <dbReference type="ARBA" id="ARBA00022853"/>
    </source>
</evidence>
<keyword evidence="7" id="KW-0804">Transcription</keyword>
<evidence type="ECO:0000256" key="8">
    <source>
        <dbReference type="ARBA" id="ARBA00023242"/>
    </source>
</evidence>
<proteinExistence type="predicted"/>
<keyword evidence="10" id="KW-0175">Coiled coil</keyword>
<comment type="subcellular location">
    <subcellularLocation>
        <location evidence="2">Chromosome</location>
    </subcellularLocation>
    <subcellularLocation>
        <location evidence="1">Nucleus</location>
    </subcellularLocation>
</comment>
<protein>
    <recommendedName>
        <fullName evidence="9">Protein male-specific lethal-3</fullName>
    </recommendedName>
</protein>
<dbReference type="GO" id="GO:0072487">
    <property type="term" value="C:MSL complex"/>
    <property type="evidence" value="ECO:0007669"/>
    <property type="project" value="TreeGrafter"/>
</dbReference>
<feature type="region of interest" description="Disordered" evidence="11">
    <location>
        <begin position="113"/>
        <end position="159"/>
    </location>
</feature>
<keyword evidence="4" id="KW-0832">Ubl conjugation</keyword>
<evidence type="ECO:0000256" key="3">
    <source>
        <dbReference type="ARBA" id="ARBA00022454"/>
    </source>
</evidence>
<dbReference type="FunFam" id="2.30.30.140:FF:000042">
    <property type="entry name" value="male-specific lethal 3 homolog"/>
    <property type="match status" value="1"/>
</dbReference>
<dbReference type="GO" id="GO:0035267">
    <property type="term" value="C:NuA4 histone acetyltransferase complex"/>
    <property type="evidence" value="ECO:0007669"/>
    <property type="project" value="TreeGrafter"/>
</dbReference>
<dbReference type="InterPro" id="IPR000953">
    <property type="entry name" value="Chromo/chromo_shadow_dom"/>
</dbReference>
<evidence type="ECO:0000256" key="4">
    <source>
        <dbReference type="ARBA" id="ARBA00022843"/>
    </source>
</evidence>
<dbReference type="PANTHER" id="PTHR10880:SF15">
    <property type="entry name" value="MSL COMPLEX SUBUNIT 3"/>
    <property type="match status" value="1"/>
</dbReference>
<reference evidence="13" key="1">
    <citation type="submission" date="2020-03" db="EMBL/GenBank/DDBJ databases">
        <title>Transcriptomic Profiling of the Digestive Tract of the Rat Flea, Xenopsylla cheopis, Following Blood Feeding and Infection with Yersinia pestis.</title>
        <authorList>
            <person name="Bland D.M."/>
            <person name="Martens C.A."/>
            <person name="Virtaneva K."/>
            <person name="Kanakabandi K."/>
            <person name="Long D."/>
            <person name="Rosenke R."/>
            <person name="Saturday G.A."/>
            <person name="Hoyt F.H."/>
            <person name="Bruno D.P."/>
            <person name="Ribeiro J.M.C."/>
            <person name="Hinnebusch J."/>
        </authorList>
    </citation>
    <scope>NUCLEOTIDE SEQUENCE</scope>
</reference>
<dbReference type="SUPFAM" id="SSF54160">
    <property type="entry name" value="Chromo domain-like"/>
    <property type="match status" value="1"/>
</dbReference>
<sequence>MVSTRGLKYKFGEGEKVLCYEPDPTKAKVLYDSKVLEVVENKDKRGRKSIEYLIHFQGWNSSWDRCVREDYVLKDTEENRQLQRDLAAKSQLQIGAYLYRRCRNKRSRKLSDRIHDATGGKVRRTGSSEDGSSCSGQRDIDTDDTQHEDGDSETCSSIDNIDMTDDERVHIDIGETLRTLLEHDFENVKLQNKLHNLPISPNVVTILENYVKHYALEQLTMVPTEPSRGRKSSATKKIRDFDKICRNLNICKEVCDGLRIYFDFTLRDHLLYLPEAEQLTEYLDKVVKQKDDIDNTRNNLEAVVKQEEEDDKLAELPPSPQSPSDIPLFAHLSVEPSMTIPELDLVATTTTTIAPTPKANPNLILNEPRRLRSHKLELVQEAAQEVVQLNSTTRFDVVVKEEPDVSIATTSSCCSTPRYIPSNDLNVQTSIHLPPKWKDVLKQVEAWKIIPDEDKNDDTTKAPSLIYGAVHLARLLVKLPEFLSAANIAVDKLPIILKHIDNFIDYLETHKEWFEEVGSK</sequence>
<dbReference type="GO" id="GO:0016740">
    <property type="term" value="F:transferase activity"/>
    <property type="evidence" value="ECO:0007669"/>
    <property type="project" value="UniProtKB-KW"/>
</dbReference>
<dbReference type="InterPro" id="IPR026541">
    <property type="entry name" value="MRG_dom"/>
</dbReference>
<keyword evidence="8" id="KW-0539">Nucleus</keyword>
<dbReference type="Pfam" id="PF22732">
    <property type="entry name" value="MSL3_chromo-like"/>
    <property type="match status" value="1"/>
</dbReference>
<keyword evidence="5" id="KW-0156">Chromatin regulator</keyword>
<evidence type="ECO:0000256" key="7">
    <source>
        <dbReference type="ARBA" id="ARBA00023163"/>
    </source>
</evidence>
<dbReference type="Pfam" id="PF05712">
    <property type="entry name" value="MRG"/>
    <property type="match status" value="1"/>
</dbReference>
<organism evidence="13">
    <name type="scientific">Xenopsylla cheopis</name>
    <name type="common">Oriental rat flea</name>
    <name type="synonym">Pulex cheopis</name>
    <dbReference type="NCBI Taxonomy" id="163159"/>
    <lineage>
        <taxon>Eukaryota</taxon>
        <taxon>Metazoa</taxon>
        <taxon>Ecdysozoa</taxon>
        <taxon>Arthropoda</taxon>
        <taxon>Hexapoda</taxon>
        <taxon>Insecta</taxon>
        <taxon>Pterygota</taxon>
        <taxon>Neoptera</taxon>
        <taxon>Endopterygota</taxon>
        <taxon>Siphonaptera</taxon>
        <taxon>Pulicidae</taxon>
        <taxon>Xenopsyllinae</taxon>
        <taxon>Xenopsylla</taxon>
    </lineage>
</organism>
<evidence type="ECO:0000256" key="2">
    <source>
        <dbReference type="ARBA" id="ARBA00004286"/>
    </source>
</evidence>
<dbReference type="EMBL" id="GIIL01005309">
    <property type="protein sequence ID" value="NOV49035.1"/>
    <property type="molecule type" value="Transcribed_RNA"/>
</dbReference>
<accession>A0A6M2DRT6</accession>
<dbReference type="SMART" id="SM00298">
    <property type="entry name" value="CHROMO"/>
    <property type="match status" value="1"/>
</dbReference>
<dbReference type="Gene3D" id="1.10.274.30">
    <property type="entry name" value="MRG domain"/>
    <property type="match status" value="2"/>
</dbReference>
<evidence type="ECO:0000256" key="10">
    <source>
        <dbReference type="SAM" id="Coils"/>
    </source>
</evidence>
<dbReference type="GO" id="GO:0006325">
    <property type="term" value="P:chromatin organization"/>
    <property type="evidence" value="ECO:0007669"/>
    <property type="project" value="UniProtKB-KW"/>
</dbReference>
<dbReference type="InterPro" id="IPR008676">
    <property type="entry name" value="MRG"/>
</dbReference>
<dbReference type="GO" id="GO:0005634">
    <property type="term" value="C:nucleus"/>
    <property type="evidence" value="ECO:0007669"/>
    <property type="project" value="UniProtKB-SubCell"/>
</dbReference>
<feature type="domain" description="Chromo" evidence="12">
    <location>
        <begin position="10"/>
        <end position="90"/>
    </location>
</feature>
<evidence type="ECO:0000256" key="1">
    <source>
        <dbReference type="ARBA" id="ARBA00004123"/>
    </source>
</evidence>
<feature type="compositionally biased region" description="Basic and acidic residues" evidence="11">
    <location>
        <begin position="138"/>
        <end position="149"/>
    </location>
</feature>
<keyword evidence="13" id="KW-0808">Transferase</keyword>
<dbReference type="Gene3D" id="2.30.30.140">
    <property type="match status" value="1"/>
</dbReference>
<dbReference type="InterPro" id="IPR053820">
    <property type="entry name" value="MSL3_chromo-like"/>
</dbReference>
<dbReference type="InterPro" id="IPR016197">
    <property type="entry name" value="Chromo-like_dom_sf"/>
</dbReference>
<keyword evidence="3" id="KW-0158">Chromosome</keyword>
<dbReference type="GO" id="GO:0006355">
    <property type="term" value="P:regulation of DNA-templated transcription"/>
    <property type="evidence" value="ECO:0007669"/>
    <property type="project" value="InterPro"/>
</dbReference>
<dbReference type="InterPro" id="IPR038217">
    <property type="entry name" value="MRG_C_sf"/>
</dbReference>
<evidence type="ECO:0000259" key="12">
    <source>
        <dbReference type="SMART" id="SM00298"/>
    </source>
</evidence>
<keyword evidence="6" id="KW-0805">Transcription regulation</keyword>
<feature type="coiled-coil region" evidence="10">
    <location>
        <begin position="279"/>
        <end position="310"/>
    </location>
</feature>
<evidence type="ECO:0000256" key="11">
    <source>
        <dbReference type="SAM" id="MobiDB-lite"/>
    </source>
</evidence>
<dbReference type="PANTHER" id="PTHR10880">
    <property type="entry name" value="MORTALITY FACTOR 4-LIKE PROTEIN"/>
    <property type="match status" value="1"/>
</dbReference>